<dbReference type="SUPFAM" id="SSF50969">
    <property type="entry name" value="YVTN repeat-like/Quinoprotein amine dehydrogenase"/>
    <property type="match status" value="1"/>
</dbReference>
<dbReference type="GO" id="GO:0008270">
    <property type="term" value="F:zinc ion binding"/>
    <property type="evidence" value="ECO:0007669"/>
    <property type="project" value="UniProtKB-KW"/>
</dbReference>
<proteinExistence type="predicted"/>
<dbReference type="InterPro" id="IPR000315">
    <property type="entry name" value="Znf_B-box"/>
</dbReference>
<name>A0A6J8ETA5_MYTCO</name>
<dbReference type="SMART" id="SM00336">
    <property type="entry name" value="BBOX"/>
    <property type="match status" value="1"/>
</dbReference>
<dbReference type="PROSITE" id="PS50119">
    <property type="entry name" value="ZF_BBOX"/>
    <property type="match status" value="1"/>
</dbReference>
<dbReference type="CDD" id="cd19757">
    <property type="entry name" value="Bbox1"/>
    <property type="match status" value="1"/>
</dbReference>
<evidence type="ECO:0000259" key="3">
    <source>
        <dbReference type="PROSITE" id="PS50119"/>
    </source>
</evidence>
<dbReference type="GO" id="GO:0061630">
    <property type="term" value="F:ubiquitin protein ligase activity"/>
    <property type="evidence" value="ECO:0007669"/>
    <property type="project" value="TreeGrafter"/>
</dbReference>
<feature type="coiled-coil region" evidence="2">
    <location>
        <begin position="166"/>
        <end position="215"/>
    </location>
</feature>
<dbReference type="Proteomes" id="UP000507470">
    <property type="component" value="Unassembled WGS sequence"/>
</dbReference>
<reference evidence="4 5" key="1">
    <citation type="submission" date="2020-06" db="EMBL/GenBank/DDBJ databases">
        <authorList>
            <person name="Li R."/>
            <person name="Bekaert M."/>
        </authorList>
    </citation>
    <scope>NUCLEOTIDE SEQUENCE [LARGE SCALE GENOMIC DNA]</scope>
    <source>
        <strain evidence="5">wild</strain>
    </source>
</reference>
<accession>A0A6J8ETA5</accession>
<feature type="domain" description="B box-type" evidence="3">
    <location>
        <begin position="3"/>
        <end position="53"/>
    </location>
</feature>
<dbReference type="InterPro" id="IPR011042">
    <property type="entry name" value="6-blade_b-propeller_TolB-like"/>
</dbReference>
<keyword evidence="2" id="KW-0175">Coiled coil</keyword>
<dbReference type="OrthoDB" id="10367475at2759"/>
<dbReference type="EMBL" id="CACVKT020009852">
    <property type="protein sequence ID" value="CAC5423757.1"/>
    <property type="molecule type" value="Genomic_DNA"/>
</dbReference>
<organism evidence="4 5">
    <name type="scientific">Mytilus coruscus</name>
    <name type="common">Sea mussel</name>
    <dbReference type="NCBI Taxonomy" id="42192"/>
    <lineage>
        <taxon>Eukaryota</taxon>
        <taxon>Metazoa</taxon>
        <taxon>Spiralia</taxon>
        <taxon>Lophotrochozoa</taxon>
        <taxon>Mollusca</taxon>
        <taxon>Bivalvia</taxon>
        <taxon>Autobranchia</taxon>
        <taxon>Pteriomorphia</taxon>
        <taxon>Mytilida</taxon>
        <taxon>Mytiloidea</taxon>
        <taxon>Mytilidae</taxon>
        <taxon>Mytilinae</taxon>
        <taxon>Mytilus</taxon>
    </lineage>
</organism>
<evidence type="ECO:0000256" key="1">
    <source>
        <dbReference type="PROSITE-ProRule" id="PRU00024"/>
    </source>
</evidence>
<keyword evidence="5" id="KW-1185">Reference proteome</keyword>
<gene>
    <name evidence="4" type="ORF">MCOR_55727</name>
</gene>
<dbReference type="PANTHER" id="PTHR25462">
    <property type="entry name" value="BONUS, ISOFORM C-RELATED"/>
    <property type="match status" value="1"/>
</dbReference>
<keyword evidence="1" id="KW-0479">Metal-binding</keyword>
<dbReference type="InterPro" id="IPR011044">
    <property type="entry name" value="Quino_amine_DH_bsu"/>
</dbReference>
<sequence length="458" mass="51507">MASSVPICDICMTDIITKPASVWCSECEEAICYGCERQHGRMGLTKNHTTLPIKDYQKLPSSVAAIKEKCIGHSLRFDFYCVIHNEPCCMSCVLEKHGTCQKVKPLSEVMEGVKSSAAFADLEDRTKDISALIVDLITDKQNKQANFGVQKTKIISEVQNVKAAINNHLIKLEKDLLDELDKVEKKQNENIENFIKKLSKMLKKVENICGDLEKTKQHASNFQAFLGIHEWNKRIEIEEKEWMSLQTDQITNTFDIHIEFAPILTKFEKDVKELGNLEVKSSSSKKTPLNKEKQGQIFVPIFYTVDNIKLTNIRSFKTPNGASRNMLITGIDMFDDGSIVLADQSSNKRLAIVNQEGEHIKTIQLEDKCIDVAVIDKDTIATTLVERKNIVIVDVHSSKVHRNIHTSDKCGGITYTGEQLVVSLHNKTIQLFDFSGNALSTLSTADFPGYCSSFNDQL</sequence>
<dbReference type="Pfam" id="PF22586">
    <property type="entry name" value="ANCHR-like_BBOX"/>
    <property type="match status" value="1"/>
</dbReference>
<keyword evidence="1" id="KW-0862">Zinc</keyword>
<dbReference type="GO" id="GO:0005654">
    <property type="term" value="C:nucleoplasm"/>
    <property type="evidence" value="ECO:0007669"/>
    <property type="project" value="TreeGrafter"/>
</dbReference>
<protein>
    <recommendedName>
        <fullName evidence="3">B box-type domain-containing protein</fullName>
    </recommendedName>
</protein>
<dbReference type="InterPro" id="IPR047153">
    <property type="entry name" value="TRIM45/56/19-like"/>
</dbReference>
<dbReference type="GO" id="GO:0045087">
    <property type="term" value="P:innate immune response"/>
    <property type="evidence" value="ECO:0007669"/>
    <property type="project" value="TreeGrafter"/>
</dbReference>
<dbReference type="PANTHER" id="PTHR25462:SF299">
    <property type="entry name" value="E3 UBIQUITIN-PROTEIN LIGASE TRIM56"/>
    <property type="match status" value="1"/>
</dbReference>
<evidence type="ECO:0000313" key="4">
    <source>
        <dbReference type="EMBL" id="CAC5423757.1"/>
    </source>
</evidence>
<dbReference type="AlphaFoldDB" id="A0A6J8ETA5"/>
<dbReference type="Gene3D" id="2.120.10.30">
    <property type="entry name" value="TolB, C-terminal domain"/>
    <property type="match status" value="1"/>
</dbReference>
<keyword evidence="1" id="KW-0863">Zinc-finger</keyword>
<evidence type="ECO:0000313" key="5">
    <source>
        <dbReference type="Proteomes" id="UP000507470"/>
    </source>
</evidence>
<dbReference type="GO" id="GO:0060340">
    <property type="term" value="P:positive regulation of type I interferon-mediated signaling pathway"/>
    <property type="evidence" value="ECO:0007669"/>
    <property type="project" value="TreeGrafter"/>
</dbReference>
<dbReference type="Gene3D" id="3.30.160.60">
    <property type="entry name" value="Classic Zinc Finger"/>
    <property type="match status" value="1"/>
</dbReference>
<evidence type="ECO:0000256" key="2">
    <source>
        <dbReference type="SAM" id="Coils"/>
    </source>
</evidence>